<keyword evidence="10" id="KW-1185">Reference proteome</keyword>
<dbReference type="GO" id="GO:0000139">
    <property type="term" value="C:Golgi membrane"/>
    <property type="evidence" value="ECO:0007669"/>
    <property type="project" value="UniProtKB-SubCell"/>
</dbReference>
<proteinExistence type="inferred from homology"/>
<evidence type="ECO:0000313" key="9">
    <source>
        <dbReference type="EMBL" id="KAK3901664.1"/>
    </source>
</evidence>
<feature type="compositionally biased region" description="Basic and acidic residues" evidence="8">
    <location>
        <begin position="578"/>
        <end position="589"/>
    </location>
</feature>
<dbReference type="Proteomes" id="UP001303889">
    <property type="component" value="Unassembled WGS sequence"/>
</dbReference>
<sequence>RDKGEELVLAARLYVLGRLLVKSFGEGAGGKEVAVPRRGLETVHQARLARGIDAVLRSGSEKAMREGHVVKALSAYSLATSSGARDVLAHFLRVRAKAIAMALEVDAEERPAPVRNPKDVLRALGLYTKTILDVQALVPHKLTEALFALKEERLLENAALKEMEGLRLDVYGRWCGDEIHFYKPFIRHDDLDLKQAREMLAGFADKGSDVLLHGLEKTLEGMTEFKAIVELRTSVLRLWIAEGGKARGFDPSEMLDRLRAAINTHMLRVLEAKVAKLRLIGSEVSAALNAWREGATDKHRALWDVSSLDTELAHGAASFAQDVVARLHGRGDAVSKAVAGYRSWFRVIDDVGQVVDQLRRQRWDNDVDEIEDEETIEERQRLLARDDPAALGAHLDRLLIDAFRRLDDQLSTLWTARRAGPDSGAVATYFLRLLRDVRARLPELENPAVRGFGLAAVPSLHEALAAAVAVAPLDEFVTGALARRTVVGRGLWEGSEPALPGLPSPGAFRFLRALAVAMGDAGGDLWSPAAVAVLKRQLARQVGEAWLEVLGSLVVREQAEEDGKEDKEESGDEDEKEESEKEKGEEDIKASSNAGHQDLLIQWLMDVNYLQLFLGTDSDSLKDLAEAVYQKSGLEAASKERLGKAAQDYFKRTSLLFSLLA</sequence>
<keyword evidence="7" id="KW-0472">Membrane</keyword>
<evidence type="ECO:0000256" key="4">
    <source>
        <dbReference type="ARBA" id="ARBA00022448"/>
    </source>
</evidence>
<evidence type="ECO:0000256" key="8">
    <source>
        <dbReference type="SAM" id="MobiDB-lite"/>
    </source>
</evidence>
<keyword evidence="6" id="KW-0333">Golgi apparatus</keyword>
<reference evidence="9" key="2">
    <citation type="submission" date="2023-05" db="EMBL/GenBank/DDBJ databases">
        <authorList>
            <consortium name="Lawrence Berkeley National Laboratory"/>
            <person name="Steindorff A."/>
            <person name="Hensen N."/>
            <person name="Bonometti L."/>
            <person name="Westerberg I."/>
            <person name="Brannstrom I.O."/>
            <person name="Guillou S."/>
            <person name="Cros-Aarteil S."/>
            <person name="Calhoun S."/>
            <person name="Haridas S."/>
            <person name="Kuo A."/>
            <person name="Mondo S."/>
            <person name="Pangilinan J."/>
            <person name="Riley R."/>
            <person name="Labutti K."/>
            <person name="Andreopoulos B."/>
            <person name="Lipzen A."/>
            <person name="Chen C."/>
            <person name="Yanf M."/>
            <person name="Daum C."/>
            <person name="Ng V."/>
            <person name="Clum A."/>
            <person name="Ohm R."/>
            <person name="Martin F."/>
            <person name="Silar P."/>
            <person name="Natvig D."/>
            <person name="Lalanne C."/>
            <person name="Gautier V."/>
            <person name="Ament-Velasquez S.L."/>
            <person name="Kruys A."/>
            <person name="Hutchinson M.I."/>
            <person name="Powell A.J."/>
            <person name="Barry K."/>
            <person name="Miller A.N."/>
            <person name="Grigoriev I.V."/>
            <person name="Debuchy R."/>
            <person name="Gladieux P."/>
            <person name="Thoren M.H."/>
            <person name="Johannesson H."/>
        </authorList>
    </citation>
    <scope>NUCLEOTIDE SEQUENCE</scope>
    <source>
        <strain evidence="9">CBS 103.79</strain>
    </source>
</reference>
<dbReference type="PANTHER" id="PTHR31658:SF0">
    <property type="entry name" value="CONSERVED OLIGOMERIC GOLGI COMPLEX SUBUNIT 1"/>
    <property type="match status" value="1"/>
</dbReference>
<feature type="region of interest" description="Disordered" evidence="8">
    <location>
        <begin position="558"/>
        <end position="591"/>
    </location>
</feature>
<name>A0AAN6MJZ4_9PEZI</name>
<organism evidence="9 10">
    <name type="scientific">Staphylotrichum tortipilum</name>
    <dbReference type="NCBI Taxonomy" id="2831512"/>
    <lineage>
        <taxon>Eukaryota</taxon>
        <taxon>Fungi</taxon>
        <taxon>Dikarya</taxon>
        <taxon>Ascomycota</taxon>
        <taxon>Pezizomycotina</taxon>
        <taxon>Sordariomycetes</taxon>
        <taxon>Sordariomycetidae</taxon>
        <taxon>Sordariales</taxon>
        <taxon>Chaetomiaceae</taxon>
        <taxon>Staphylotrichum</taxon>
    </lineage>
</organism>
<comment type="subcellular location">
    <subcellularLocation>
        <location evidence="1">Golgi apparatus membrane</location>
        <topology evidence="1">Peripheral membrane protein</topology>
    </subcellularLocation>
</comment>
<accession>A0AAN6MJZ4</accession>
<dbReference type="InterPro" id="IPR033370">
    <property type="entry name" value="COG1"/>
</dbReference>
<dbReference type="EMBL" id="MU855563">
    <property type="protein sequence ID" value="KAK3901664.1"/>
    <property type="molecule type" value="Genomic_DNA"/>
</dbReference>
<feature type="compositionally biased region" description="Acidic residues" evidence="8">
    <location>
        <begin position="559"/>
        <end position="577"/>
    </location>
</feature>
<dbReference type="AlphaFoldDB" id="A0AAN6MJZ4"/>
<keyword evidence="4" id="KW-0813">Transport</keyword>
<evidence type="ECO:0000256" key="6">
    <source>
        <dbReference type="ARBA" id="ARBA00023034"/>
    </source>
</evidence>
<comment type="similarity">
    <text evidence="2">Belongs to the COG1 family.</text>
</comment>
<dbReference type="PANTHER" id="PTHR31658">
    <property type="entry name" value="CONSERVED OLIGOMERIC GOLGI COMPLEX SUBUNIT 1"/>
    <property type="match status" value="1"/>
</dbReference>
<comment type="caution">
    <text evidence="9">The sequence shown here is derived from an EMBL/GenBank/DDBJ whole genome shotgun (WGS) entry which is preliminary data.</text>
</comment>
<evidence type="ECO:0000313" key="10">
    <source>
        <dbReference type="Proteomes" id="UP001303889"/>
    </source>
</evidence>
<feature type="non-terminal residue" evidence="9">
    <location>
        <position position="1"/>
    </location>
</feature>
<dbReference type="GO" id="GO:0015031">
    <property type="term" value="P:protein transport"/>
    <property type="evidence" value="ECO:0007669"/>
    <property type="project" value="UniProtKB-KW"/>
</dbReference>
<gene>
    <name evidence="9" type="ORF">C8A05DRAFT_16172</name>
</gene>
<dbReference type="GO" id="GO:0017119">
    <property type="term" value="C:Golgi transport complex"/>
    <property type="evidence" value="ECO:0007669"/>
    <property type="project" value="InterPro"/>
</dbReference>
<evidence type="ECO:0000256" key="3">
    <source>
        <dbReference type="ARBA" id="ARBA00020978"/>
    </source>
</evidence>
<evidence type="ECO:0000256" key="5">
    <source>
        <dbReference type="ARBA" id="ARBA00022927"/>
    </source>
</evidence>
<evidence type="ECO:0000256" key="7">
    <source>
        <dbReference type="ARBA" id="ARBA00023136"/>
    </source>
</evidence>
<dbReference type="GO" id="GO:0006891">
    <property type="term" value="P:intra-Golgi vesicle-mediated transport"/>
    <property type="evidence" value="ECO:0007669"/>
    <property type="project" value="InterPro"/>
</dbReference>
<reference evidence="9" key="1">
    <citation type="journal article" date="2023" name="Mol. Phylogenet. Evol.">
        <title>Genome-scale phylogeny and comparative genomics of the fungal order Sordariales.</title>
        <authorList>
            <person name="Hensen N."/>
            <person name="Bonometti L."/>
            <person name="Westerberg I."/>
            <person name="Brannstrom I.O."/>
            <person name="Guillou S."/>
            <person name="Cros-Aarteil S."/>
            <person name="Calhoun S."/>
            <person name="Haridas S."/>
            <person name="Kuo A."/>
            <person name="Mondo S."/>
            <person name="Pangilinan J."/>
            <person name="Riley R."/>
            <person name="LaButti K."/>
            <person name="Andreopoulos B."/>
            <person name="Lipzen A."/>
            <person name="Chen C."/>
            <person name="Yan M."/>
            <person name="Daum C."/>
            <person name="Ng V."/>
            <person name="Clum A."/>
            <person name="Steindorff A."/>
            <person name="Ohm R.A."/>
            <person name="Martin F."/>
            <person name="Silar P."/>
            <person name="Natvig D.O."/>
            <person name="Lalanne C."/>
            <person name="Gautier V."/>
            <person name="Ament-Velasquez S.L."/>
            <person name="Kruys A."/>
            <person name="Hutchinson M.I."/>
            <person name="Powell A.J."/>
            <person name="Barry K."/>
            <person name="Miller A.N."/>
            <person name="Grigoriev I.V."/>
            <person name="Debuchy R."/>
            <person name="Gladieux P."/>
            <person name="Hiltunen Thoren M."/>
            <person name="Johannesson H."/>
        </authorList>
    </citation>
    <scope>NUCLEOTIDE SEQUENCE</scope>
    <source>
        <strain evidence="9">CBS 103.79</strain>
    </source>
</reference>
<evidence type="ECO:0000256" key="2">
    <source>
        <dbReference type="ARBA" id="ARBA00006653"/>
    </source>
</evidence>
<protein>
    <recommendedName>
        <fullName evidence="3">Conserved oligomeric Golgi complex subunit 1</fullName>
    </recommendedName>
</protein>
<evidence type="ECO:0000256" key="1">
    <source>
        <dbReference type="ARBA" id="ARBA00004395"/>
    </source>
</evidence>
<keyword evidence="5" id="KW-0653">Protein transport</keyword>